<feature type="region of interest" description="Disordered" evidence="1">
    <location>
        <begin position="1"/>
        <end position="27"/>
    </location>
</feature>
<organism evidence="2 3">
    <name type="scientific">Seminavis robusta</name>
    <dbReference type="NCBI Taxonomy" id="568900"/>
    <lineage>
        <taxon>Eukaryota</taxon>
        <taxon>Sar</taxon>
        <taxon>Stramenopiles</taxon>
        <taxon>Ochrophyta</taxon>
        <taxon>Bacillariophyta</taxon>
        <taxon>Bacillariophyceae</taxon>
        <taxon>Bacillariophycidae</taxon>
        <taxon>Naviculales</taxon>
        <taxon>Naviculaceae</taxon>
        <taxon>Seminavis</taxon>
    </lineage>
</organism>
<accession>A0A9N8DD81</accession>
<feature type="region of interest" description="Disordered" evidence="1">
    <location>
        <begin position="166"/>
        <end position="296"/>
    </location>
</feature>
<evidence type="ECO:0000313" key="2">
    <source>
        <dbReference type="EMBL" id="CAB9499836.1"/>
    </source>
</evidence>
<dbReference type="OrthoDB" id="49105at2759"/>
<gene>
    <name evidence="2" type="ORF">SEMRO_70_G038800.1</name>
</gene>
<dbReference type="AlphaFoldDB" id="A0A9N8DD81"/>
<feature type="compositionally biased region" description="Basic and acidic residues" evidence="1">
    <location>
        <begin position="269"/>
        <end position="282"/>
    </location>
</feature>
<evidence type="ECO:0000256" key="1">
    <source>
        <dbReference type="SAM" id="MobiDB-lite"/>
    </source>
</evidence>
<name>A0A9N8DD81_9STRA</name>
<dbReference type="Proteomes" id="UP001153069">
    <property type="component" value="Unassembled WGS sequence"/>
</dbReference>
<dbReference type="EMBL" id="CAICTM010000069">
    <property type="protein sequence ID" value="CAB9499836.1"/>
    <property type="molecule type" value="Genomic_DNA"/>
</dbReference>
<comment type="caution">
    <text evidence="2">The sequence shown here is derived from an EMBL/GenBank/DDBJ whole genome shotgun (WGS) entry which is preliminary data.</text>
</comment>
<reference evidence="2" key="1">
    <citation type="submission" date="2020-06" db="EMBL/GenBank/DDBJ databases">
        <authorList>
            <consortium name="Plant Systems Biology data submission"/>
        </authorList>
    </citation>
    <scope>NUCLEOTIDE SEQUENCE</scope>
    <source>
        <strain evidence="2">D6</strain>
    </source>
</reference>
<sequence length="311" mass="34779">MPERRSTRHLPQRRRGNDSSGAFDKSPGSTLIQFSVVEIREFERVVGDNPSCSSGVPVSIGWNHGKTFKMDLEDFEKARPPRRSQMDLVLTRGERHRLLVEWGASGQDVIEAIRMIIRVKNQRRQTVNNLGSYDKVEEVFENIGRRFTRFVCRTSSTSVAMKLKVDSERAAASRKNEKGGSEAASYTANETATASSLPHAARREASAGSNRGRRHDDEPPFSEVSVMKNGSDASTHSDPGYLTSDSMKKAPPEASLGSPRPPRPKHTPRHEEQYNHPKHEMDNDLDNMSNPQSHDHRGHMELQAVNGSVDI</sequence>
<proteinExistence type="predicted"/>
<feature type="compositionally biased region" description="Basic and acidic residues" evidence="1">
    <location>
        <begin position="166"/>
        <end position="180"/>
    </location>
</feature>
<protein>
    <submittedName>
        <fullName evidence="2">Uncharacterized protein</fullName>
    </submittedName>
</protein>
<evidence type="ECO:0000313" key="3">
    <source>
        <dbReference type="Proteomes" id="UP001153069"/>
    </source>
</evidence>
<feature type="compositionally biased region" description="Polar residues" evidence="1">
    <location>
        <begin position="184"/>
        <end position="196"/>
    </location>
</feature>
<feature type="compositionally biased region" description="Basic residues" evidence="1">
    <location>
        <begin position="1"/>
        <end position="14"/>
    </location>
</feature>
<keyword evidence="3" id="KW-1185">Reference proteome</keyword>